<dbReference type="InterPro" id="IPR049891">
    <property type="entry name" value="CTB"/>
</dbReference>
<name>A0A2S6CY51_9CYAN</name>
<dbReference type="Proteomes" id="UP000239589">
    <property type="component" value="Unassembled WGS sequence"/>
</dbReference>
<reference evidence="1 2" key="1">
    <citation type="submission" date="2018-02" db="EMBL/GenBank/DDBJ databases">
        <title>Discovery of a pederin family compound in a non-symbiotic bloom-forming cyanobacterium.</title>
        <authorList>
            <person name="Kust A."/>
            <person name="Mares J."/>
            <person name="Jokela J."/>
            <person name="Urajova P."/>
            <person name="Hajek J."/>
            <person name="Saurav K."/>
            <person name="Voracova K."/>
            <person name="Fewer D.P."/>
            <person name="Haapaniemi E."/>
            <person name="Permi P."/>
            <person name="Rehakova K."/>
            <person name="Sivonen K."/>
            <person name="Hrouzek P."/>
        </authorList>
    </citation>
    <scope>NUCLEOTIDE SEQUENCE [LARGE SCALE GENOMIC DNA]</scope>
    <source>
        <strain evidence="1 2">CHARLIE-1</strain>
    </source>
</reference>
<dbReference type="NCBIfam" id="NF038167">
    <property type="entry name" value="cyan_ocin_like"/>
    <property type="match status" value="1"/>
</dbReference>
<sequence length="108" mass="11516">MNYLAIPRYSINKRGGKRQTSSKQTQVIIQIKENSVMSNLFTAVSVEQQEIVAGGTLSLGPTALFATFFKGAQTVQKGGANSNWGGSNAGGEQYIQRIKTAGVSFLTA</sequence>
<evidence type="ECO:0000313" key="1">
    <source>
        <dbReference type="EMBL" id="PPJ64694.1"/>
    </source>
</evidence>
<evidence type="ECO:0000313" key="2">
    <source>
        <dbReference type="Proteomes" id="UP000239589"/>
    </source>
</evidence>
<comment type="caution">
    <text evidence="1">The sequence shown here is derived from an EMBL/GenBank/DDBJ whole genome shotgun (WGS) entry which is preliminary data.</text>
</comment>
<dbReference type="AlphaFoldDB" id="A0A2S6CY51"/>
<gene>
    <name evidence="1" type="ORF">CUN59_03395</name>
</gene>
<dbReference type="EMBL" id="PGEM01000024">
    <property type="protein sequence ID" value="PPJ64694.1"/>
    <property type="molecule type" value="Genomic_DNA"/>
</dbReference>
<organism evidence="1 2">
    <name type="scientific">Cuspidothrix issatschenkoi CHARLIE-1</name>
    <dbReference type="NCBI Taxonomy" id="2052836"/>
    <lineage>
        <taxon>Bacteria</taxon>
        <taxon>Bacillati</taxon>
        <taxon>Cyanobacteriota</taxon>
        <taxon>Cyanophyceae</taxon>
        <taxon>Nostocales</taxon>
        <taxon>Aphanizomenonaceae</taxon>
        <taxon>Cuspidothrix</taxon>
    </lineage>
</organism>
<proteinExistence type="predicted"/>
<protein>
    <submittedName>
        <fullName evidence="1">Uncharacterized protein</fullName>
    </submittedName>
</protein>
<keyword evidence="2" id="KW-1185">Reference proteome</keyword>
<accession>A0A2S6CY51</accession>